<name>A0ABP0CW77_9PEZI</name>
<dbReference type="InterPro" id="IPR023186">
    <property type="entry name" value="IUNH"/>
</dbReference>
<evidence type="ECO:0000313" key="7">
    <source>
        <dbReference type="Proteomes" id="UP001642406"/>
    </source>
</evidence>
<protein>
    <submittedName>
        <fullName evidence="6">Uridine nucleosidase 1</fullName>
        <ecNumber evidence="6">3.2.2.3</ecNumber>
    </submittedName>
</protein>
<keyword evidence="3 6" id="KW-0326">Glycosidase</keyword>
<accession>A0ABP0CW77</accession>
<dbReference type="Proteomes" id="UP001642406">
    <property type="component" value="Unassembled WGS sequence"/>
</dbReference>
<reference evidence="6 7" key="1">
    <citation type="submission" date="2024-01" db="EMBL/GenBank/DDBJ databases">
        <authorList>
            <person name="Allen C."/>
            <person name="Tagirdzhanova G."/>
        </authorList>
    </citation>
    <scope>NUCLEOTIDE SEQUENCE [LARGE SCALE GENOMIC DNA]</scope>
</reference>
<sequence>MAKIQTPVPVWLDCDPGHDDVFAIVMAAYHPSIQLLGVSAVYGNASLKHTLWNATSILTAISKDNVIPVYAGAAKPVQRPPMAASADIHGETGLDGTDLLPEPRVPAKSTDLDTTLAAMASALQAQPAGTAWLVATGTLTNVALLFDKYPDLVEHIAGLSIMGGAVGGGFTAAVAGEVDGKPRIGNRTAYAEFNILLDPEAAAQVFGNPRVARKTTLVPLDLTHLVLATADVQDLLLHGPKGPSTSAPNTSGSAPSDSEAQNGEAQIDSETLHTPQSPLTTSDSNAFSSAALHGQGKTTLRTMLVQLLNFFADTYSKVFSITAGPPLHDPIAVAAVLTGTDAEIPFVESLEAGGTPERYEVTVVTDGTTDEALAGQAETGRTVVKLLPPGAEGVRIPRGLDIPLFWKVMEECCTRADAANVKNGR</sequence>
<dbReference type="Gene3D" id="3.90.245.10">
    <property type="entry name" value="Ribonucleoside hydrolase-like"/>
    <property type="match status" value="1"/>
</dbReference>
<comment type="similarity">
    <text evidence="1">Belongs to the IUNH family.</text>
</comment>
<dbReference type="GO" id="GO:0045437">
    <property type="term" value="F:uridine nucleosidase activity"/>
    <property type="evidence" value="ECO:0007669"/>
    <property type="project" value="UniProtKB-EC"/>
</dbReference>
<dbReference type="PANTHER" id="PTHR12304">
    <property type="entry name" value="INOSINE-URIDINE PREFERRING NUCLEOSIDE HYDROLASE"/>
    <property type="match status" value="1"/>
</dbReference>
<dbReference type="Pfam" id="PF01156">
    <property type="entry name" value="IU_nuc_hydro"/>
    <property type="match status" value="1"/>
</dbReference>
<keyword evidence="7" id="KW-1185">Reference proteome</keyword>
<gene>
    <name evidence="6" type="primary">URH1</name>
    <name evidence="6" type="ORF">SBRCBS47491_009218</name>
</gene>
<feature type="domain" description="Inosine/uridine-preferring nucleoside hydrolase" evidence="5">
    <location>
        <begin position="10"/>
        <end position="407"/>
    </location>
</feature>
<evidence type="ECO:0000313" key="6">
    <source>
        <dbReference type="EMBL" id="CAK7235220.1"/>
    </source>
</evidence>
<feature type="region of interest" description="Disordered" evidence="4">
    <location>
        <begin position="238"/>
        <end position="286"/>
    </location>
</feature>
<feature type="compositionally biased region" description="Polar residues" evidence="4">
    <location>
        <begin position="243"/>
        <end position="286"/>
    </location>
</feature>
<evidence type="ECO:0000259" key="5">
    <source>
        <dbReference type="Pfam" id="PF01156"/>
    </source>
</evidence>
<dbReference type="SUPFAM" id="SSF53590">
    <property type="entry name" value="Nucleoside hydrolase"/>
    <property type="match status" value="2"/>
</dbReference>
<evidence type="ECO:0000256" key="1">
    <source>
        <dbReference type="ARBA" id="ARBA00009176"/>
    </source>
</evidence>
<dbReference type="InterPro" id="IPR036452">
    <property type="entry name" value="Ribo_hydro-like"/>
</dbReference>
<organism evidence="6 7">
    <name type="scientific">Sporothrix bragantina</name>
    <dbReference type="NCBI Taxonomy" id="671064"/>
    <lineage>
        <taxon>Eukaryota</taxon>
        <taxon>Fungi</taxon>
        <taxon>Dikarya</taxon>
        <taxon>Ascomycota</taxon>
        <taxon>Pezizomycotina</taxon>
        <taxon>Sordariomycetes</taxon>
        <taxon>Sordariomycetidae</taxon>
        <taxon>Ophiostomatales</taxon>
        <taxon>Ophiostomataceae</taxon>
        <taxon>Sporothrix</taxon>
    </lineage>
</organism>
<evidence type="ECO:0000256" key="3">
    <source>
        <dbReference type="ARBA" id="ARBA00023295"/>
    </source>
</evidence>
<dbReference type="PANTHER" id="PTHR12304:SF4">
    <property type="entry name" value="URIDINE NUCLEOSIDASE"/>
    <property type="match status" value="1"/>
</dbReference>
<keyword evidence="2 6" id="KW-0378">Hydrolase</keyword>
<comment type="caution">
    <text evidence="6">The sequence shown here is derived from an EMBL/GenBank/DDBJ whole genome shotgun (WGS) entry which is preliminary data.</text>
</comment>
<evidence type="ECO:0000256" key="2">
    <source>
        <dbReference type="ARBA" id="ARBA00022801"/>
    </source>
</evidence>
<dbReference type="EMBL" id="CAWUHC010000138">
    <property type="protein sequence ID" value="CAK7235220.1"/>
    <property type="molecule type" value="Genomic_DNA"/>
</dbReference>
<evidence type="ECO:0000256" key="4">
    <source>
        <dbReference type="SAM" id="MobiDB-lite"/>
    </source>
</evidence>
<dbReference type="InterPro" id="IPR001910">
    <property type="entry name" value="Inosine/uridine_hydrolase_dom"/>
</dbReference>
<proteinExistence type="inferred from homology"/>
<dbReference type="EC" id="3.2.2.3" evidence="6"/>